<dbReference type="Gene3D" id="3.40.630.30">
    <property type="match status" value="1"/>
</dbReference>
<dbReference type="PANTHER" id="PTHR13355:SF11">
    <property type="entry name" value="GLUCOSAMINE 6-PHOSPHATE N-ACETYLTRANSFERASE"/>
    <property type="match status" value="1"/>
</dbReference>
<evidence type="ECO:0000313" key="2">
    <source>
        <dbReference type="EMBL" id="EFF76337.1"/>
    </source>
</evidence>
<protein>
    <submittedName>
        <fullName evidence="2">Acetyltransferase, GNAT family</fullName>
    </submittedName>
</protein>
<dbReference type="HOGENOM" id="CLU_056607_6_4_4"/>
<dbReference type="Proteomes" id="UP000004510">
    <property type="component" value="Unassembled WGS sequence"/>
</dbReference>
<dbReference type="GO" id="GO:0004343">
    <property type="term" value="F:glucosamine 6-phosphate N-acetyltransferase activity"/>
    <property type="evidence" value="ECO:0007669"/>
    <property type="project" value="TreeGrafter"/>
</dbReference>
<dbReference type="eggNOG" id="COG2153">
    <property type="taxonomic scope" value="Bacteria"/>
</dbReference>
<dbReference type="Pfam" id="PF13673">
    <property type="entry name" value="Acetyltransf_10"/>
    <property type="match status" value="1"/>
</dbReference>
<keyword evidence="2" id="KW-0808">Transferase</keyword>
<accession>D4XA72</accession>
<comment type="caution">
    <text evidence="2">The sequence shown here is derived from an EMBL/GenBank/DDBJ whole genome shotgun (WGS) entry which is preliminary data.</text>
</comment>
<gene>
    <name evidence="2" type="ORF">HMPREF0004_2369</name>
</gene>
<dbReference type="PATRIC" id="fig|742159.3.peg.3316"/>
<organism evidence="2 3">
    <name type="scientific">Achromobacter piechaudii ATCC 43553</name>
    <dbReference type="NCBI Taxonomy" id="742159"/>
    <lineage>
        <taxon>Bacteria</taxon>
        <taxon>Pseudomonadati</taxon>
        <taxon>Pseudomonadota</taxon>
        <taxon>Betaproteobacteria</taxon>
        <taxon>Burkholderiales</taxon>
        <taxon>Alcaligenaceae</taxon>
        <taxon>Achromobacter</taxon>
    </lineage>
</organism>
<dbReference type="InterPro" id="IPR000182">
    <property type="entry name" value="GNAT_dom"/>
</dbReference>
<dbReference type="AlphaFoldDB" id="D4XA72"/>
<dbReference type="CDD" id="cd04301">
    <property type="entry name" value="NAT_SF"/>
    <property type="match status" value="1"/>
</dbReference>
<evidence type="ECO:0000313" key="3">
    <source>
        <dbReference type="Proteomes" id="UP000004510"/>
    </source>
</evidence>
<dbReference type="PROSITE" id="PS51186">
    <property type="entry name" value="GNAT"/>
    <property type="match status" value="1"/>
</dbReference>
<dbReference type="InterPro" id="IPR039143">
    <property type="entry name" value="GNPNAT1-like"/>
</dbReference>
<reference evidence="3" key="1">
    <citation type="submission" date="2010-03" db="EMBL/GenBank/DDBJ databases">
        <title>Complete sequence of Mobiluncus curtisii ATCC 43063.</title>
        <authorList>
            <person name="Muzny D."/>
            <person name="Qin X."/>
            <person name="Deng J."/>
            <person name="Jiang H."/>
            <person name="Liu Y."/>
            <person name="Qu J."/>
            <person name="Song X.-Z."/>
            <person name="Zhang L."/>
            <person name="Thornton R."/>
            <person name="Coyle M."/>
            <person name="Francisco L."/>
            <person name="Jackson L."/>
            <person name="Javaid M."/>
            <person name="Korchina V."/>
            <person name="Kovar C."/>
            <person name="Mata R."/>
            <person name="Mathew T."/>
            <person name="Ngo R."/>
            <person name="Nguyen L."/>
            <person name="Nguyen N."/>
            <person name="Okwuonu G."/>
            <person name="Ongeri F."/>
            <person name="Pham C."/>
            <person name="Simmons D."/>
            <person name="Wilczek-Boney K."/>
            <person name="Hale W."/>
            <person name="Jakkamsetti A."/>
            <person name="Pham P."/>
            <person name="Ruth R."/>
            <person name="San Lucas F."/>
            <person name="Warren J."/>
            <person name="Zhang J."/>
            <person name="Zhao Z."/>
            <person name="Zhou C."/>
            <person name="Zhu D."/>
            <person name="Lee S."/>
            <person name="Bess C."/>
            <person name="Blankenburg K."/>
            <person name="Forbes L."/>
            <person name="Fu Q."/>
            <person name="Gubbala S."/>
            <person name="Hirani K."/>
            <person name="Jayaseelan J.C."/>
            <person name="Lara F."/>
            <person name="Munidasa M."/>
            <person name="Palculict T."/>
            <person name="Patil S."/>
            <person name="Pu L.-L."/>
            <person name="Saada N."/>
            <person name="Tang L."/>
            <person name="Weissenberger G."/>
            <person name="Zhu Y."/>
            <person name="Hemphill L."/>
            <person name="Shang Y."/>
            <person name="Youmans B."/>
            <person name="Ayvaz T."/>
            <person name="Ross M."/>
            <person name="Santibanez J."/>
            <person name="Aqrawi P."/>
            <person name="Gross S."/>
            <person name="Joshi V."/>
            <person name="Fowler G."/>
            <person name="Nazareth L."/>
            <person name="Reid J."/>
            <person name="Worley K."/>
            <person name="Petrosino J."/>
            <person name="Highlander S."/>
            <person name="Gibbs R."/>
            <person name="Gibbs R."/>
        </authorList>
    </citation>
    <scope>NUCLEOTIDE SEQUENCE [LARGE SCALE GENOMIC DNA]</scope>
    <source>
        <strain evidence="3">ATCC 43553</strain>
    </source>
</reference>
<name>D4XA72_9BURK</name>
<sequence>MLIAAREEMQMSTNKQPAVRIALGTWDRLREDASAVRHEVFVLEQKVPPEVELDDDDAVSVHAVAYGPDGAPMGTGRLLPDGHIGRMAVRKRARGMGVGGQLLDALIEQGHGDGHRMLVLHAQTHAAGFYQAHGFAVEGEEFVEAGIAHVVMTRELK</sequence>
<proteinExistence type="predicted"/>
<evidence type="ECO:0000259" key="1">
    <source>
        <dbReference type="PROSITE" id="PS51186"/>
    </source>
</evidence>
<dbReference type="EMBL" id="ADMS01000052">
    <property type="protein sequence ID" value="EFF76337.1"/>
    <property type="molecule type" value="Genomic_DNA"/>
</dbReference>
<dbReference type="SUPFAM" id="SSF55729">
    <property type="entry name" value="Acyl-CoA N-acyltransferases (Nat)"/>
    <property type="match status" value="1"/>
</dbReference>
<dbReference type="PANTHER" id="PTHR13355">
    <property type="entry name" value="GLUCOSAMINE 6-PHOSPHATE N-ACETYLTRANSFERASE"/>
    <property type="match status" value="1"/>
</dbReference>
<dbReference type="InterPro" id="IPR016181">
    <property type="entry name" value="Acyl_CoA_acyltransferase"/>
</dbReference>
<feature type="domain" description="N-acetyltransferase" evidence="1">
    <location>
        <begin position="19"/>
        <end position="157"/>
    </location>
</feature>